<dbReference type="AlphaFoldDB" id="A0A151MDS6"/>
<evidence type="ECO:0000313" key="1">
    <source>
        <dbReference type="EMBL" id="KYO22686.1"/>
    </source>
</evidence>
<keyword evidence="2" id="KW-1185">Reference proteome</keyword>
<evidence type="ECO:0000313" key="2">
    <source>
        <dbReference type="Proteomes" id="UP000050525"/>
    </source>
</evidence>
<sequence>MGKLFDPQKTLTTSRTRQDNFRNTLLVICSVPQSSVPLKMEVGTYEDIRTIELGNRRAFADIRPNIPLL</sequence>
<proteinExistence type="predicted"/>
<name>A0A151MDS6_ALLMI</name>
<dbReference type="Proteomes" id="UP000050525">
    <property type="component" value="Unassembled WGS sequence"/>
</dbReference>
<reference evidence="1 2" key="1">
    <citation type="journal article" date="2012" name="Genome Biol.">
        <title>Sequencing three crocodilian genomes to illuminate the evolution of archosaurs and amniotes.</title>
        <authorList>
            <person name="St John J.A."/>
            <person name="Braun E.L."/>
            <person name="Isberg S.R."/>
            <person name="Miles L.G."/>
            <person name="Chong A.Y."/>
            <person name="Gongora J."/>
            <person name="Dalzell P."/>
            <person name="Moran C."/>
            <person name="Bed'hom B."/>
            <person name="Abzhanov A."/>
            <person name="Burgess S.C."/>
            <person name="Cooksey A.M."/>
            <person name="Castoe T.A."/>
            <person name="Crawford N.G."/>
            <person name="Densmore L.D."/>
            <person name="Drew J.C."/>
            <person name="Edwards S.V."/>
            <person name="Faircloth B.C."/>
            <person name="Fujita M.K."/>
            <person name="Greenwold M.J."/>
            <person name="Hoffmann F.G."/>
            <person name="Howard J.M."/>
            <person name="Iguchi T."/>
            <person name="Janes D.E."/>
            <person name="Khan S.Y."/>
            <person name="Kohno S."/>
            <person name="de Koning A.J."/>
            <person name="Lance S.L."/>
            <person name="McCarthy F.M."/>
            <person name="McCormack J.E."/>
            <person name="Merchant M.E."/>
            <person name="Peterson D.G."/>
            <person name="Pollock D.D."/>
            <person name="Pourmand N."/>
            <person name="Raney B.J."/>
            <person name="Roessler K.A."/>
            <person name="Sanford J.R."/>
            <person name="Sawyer R.H."/>
            <person name="Schmidt C.J."/>
            <person name="Triplett E.W."/>
            <person name="Tuberville T.D."/>
            <person name="Venegas-Anaya M."/>
            <person name="Howard J.T."/>
            <person name="Jarvis E.D."/>
            <person name="Guillette L.J.Jr."/>
            <person name="Glenn T.C."/>
            <person name="Green R.E."/>
            <person name="Ray D.A."/>
        </authorList>
    </citation>
    <scope>NUCLEOTIDE SEQUENCE [LARGE SCALE GENOMIC DNA]</scope>
    <source>
        <strain evidence="1">KSC_2009_1</strain>
    </source>
</reference>
<accession>A0A151MDS6</accession>
<organism evidence="1 2">
    <name type="scientific">Alligator mississippiensis</name>
    <name type="common">American alligator</name>
    <dbReference type="NCBI Taxonomy" id="8496"/>
    <lineage>
        <taxon>Eukaryota</taxon>
        <taxon>Metazoa</taxon>
        <taxon>Chordata</taxon>
        <taxon>Craniata</taxon>
        <taxon>Vertebrata</taxon>
        <taxon>Euteleostomi</taxon>
        <taxon>Archelosauria</taxon>
        <taxon>Archosauria</taxon>
        <taxon>Crocodylia</taxon>
        <taxon>Alligatoridae</taxon>
        <taxon>Alligatorinae</taxon>
        <taxon>Alligator</taxon>
    </lineage>
</organism>
<dbReference type="EMBL" id="AKHW03006231">
    <property type="protein sequence ID" value="KYO22686.1"/>
    <property type="molecule type" value="Genomic_DNA"/>
</dbReference>
<protein>
    <submittedName>
        <fullName evidence="1">Uncharacterized protein</fullName>
    </submittedName>
</protein>
<comment type="caution">
    <text evidence="1">The sequence shown here is derived from an EMBL/GenBank/DDBJ whole genome shotgun (WGS) entry which is preliminary data.</text>
</comment>
<gene>
    <name evidence="1" type="ORF">Y1Q_0003194</name>
</gene>